<dbReference type="RefSeq" id="WP_145184663.1">
    <property type="nucleotide sequence ID" value="NZ_CP036266.1"/>
</dbReference>
<evidence type="ECO:0000313" key="3">
    <source>
        <dbReference type="Proteomes" id="UP000320421"/>
    </source>
</evidence>
<feature type="transmembrane region" description="Helical" evidence="1">
    <location>
        <begin position="37"/>
        <end position="56"/>
    </location>
</feature>
<keyword evidence="1" id="KW-0812">Transmembrane</keyword>
<dbReference type="AlphaFoldDB" id="A0A517PNS4"/>
<name>A0A517PNS4_9PLAN</name>
<evidence type="ECO:0000313" key="2">
    <source>
        <dbReference type="EMBL" id="QDT21019.1"/>
    </source>
</evidence>
<gene>
    <name evidence="2" type="ORF">HG66A1_28120</name>
</gene>
<dbReference type="OrthoDB" id="9938031at2"/>
<dbReference type="Proteomes" id="UP000320421">
    <property type="component" value="Chromosome"/>
</dbReference>
<reference evidence="2 3" key="1">
    <citation type="submission" date="2019-02" db="EMBL/GenBank/DDBJ databases">
        <title>Deep-cultivation of Planctomycetes and their phenomic and genomic characterization uncovers novel biology.</title>
        <authorList>
            <person name="Wiegand S."/>
            <person name="Jogler M."/>
            <person name="Boedeker C."/>
            <person name="Pinto D."/>
            <person name="Vollmers J."/>
            <person name="Rivas-Marin E."/>
            <person name="Kohn T."/>
            <person name="Peeters S.H."/>
            <person name="Heuer A."/>
            <person name="Rast P."/>
            <person name="Oberbeckmann S."/>
            <person name="Bunk B."/>
            <person name="Jeske O."/>
            <person name="Meyerdierks A."/>
            <person name="Storesund J.E."/>
            <person name="Kallscheuer N."/>
            <person name="Luecker S."/>
            <person name="Lage O.M."/>
            <person name="Pohl T."/>
            <person name="Merkel B.J."/>
            <person name="Hornburger P."/>
            <person name="Mueller R.-W."/>
            <person name="Bruemmer F."/>
            <person name="Labrenz M."/>
            <person name="Spormann A.M."/>
            <person name="Op den Camp H."/>
            <person name="Overmann J."/>
            <person name="Amann R."/>
            <person name="Jetten M.S.M."/>
            <person name="Mascher T."/>
            <person name="Medema M.H."/>
            <person name="Devos D.P."/>
            <person name="Kaster A.-K."/>
            <person name="Ovreas L."/>
            <person name="Rohde M."/>
            <person name="Galperin M.Y."/>
            <person name="Jogler C."/>
        </authorList>
    </citation>
    <scope>NUCLEOTIDE SEQUENCE [LARGE SCALE GENOMIC DNA]</scope>
    <source>
        <strain evidence="2 3">HG66A1</strain>
    </source>
</reference>
<evidence type="ECO:0000256" key="1">
    <source>
        <dbReference type="SAM" id="Phobius"/>
    </source>
</evidence>
<keyword evidence="1" id="KW-0472">Membrane</keyword>
<sequence length="69" mass="7801">MSDPQQPVNYRLFIPLMMIFMSCYLFMKGPSSNTAQLLFRVGTLAVGLMLLLFLNLPKSKSNEDRDAGE</sequence>
<proteinExistence type="predicted"/>
<feature type="transmembrane region" description="Helical" evidence="1">
    <location>
        <begin position="12"/>
        <end position="31"/>
    </location>
</feature>
<organism evidence="2 3">
    <name type="scientific">Gimesia chilikensis</name>
    <dbReference type="NCBI Taxonomy" id="2605989"/>
    <lineage>
        <taxon>Bacteria</taxon>
        <taxon>Pseudomonadati</taxon>
        <taxon>Planctomycetota</taxon>
        <taxon>Planctomycetia</taxon>
        <taxon>Planctomycetales</taxon>
        <taxon>Planctomycetaceae</taxon>
        <taxon>Gimesia</taxon>
    </lineage>
</organism>
<accession>A0A517PNS4</accession>
<protein>
    <submittedName>
        <fullName evidence="2">Uncharacterized protein</fullName>
    </submittedName>
</protein>
<dbReference type="EMBL" id="CP036266">
    <property type="protein sequence ID" value="QDT21019.1"/>
    <property type="molecule type" value="Genomic_DNA"/>
</dbReference>
<keyword evidence="3" id="KW-1185">Reference proteome</keyword>
<keyword evidence="1" id="KW-1133">Transmembrane helix</keyword>